<dbReference type="Proteomes" id="UP001198402">
    <property type="component" value="Unassembled WGS sequence"/>
</dbReference>
<organism evidence="2 3">
    <name type="scientific">Winogradskyella vincentii</name>
    <dbReference type="NCBI Taxonomy" id="2877122"/>
    <lineage>
        <taxon>Bacteria</taxon>
        <taxon>Pseudomonadati</taxon>
        <taxon>Bacteroidota</taxon>
        <taxon>Flavobacteriia</taxon>
        <taxon>Flavobacteriales</taxon>
        <taxon>Flavobacteriaceae</taxon>
        <taxon>Winogradskyella</taxon>
    </lineage>
</organism>
<comment type="caution">
    <text evidence="2">The sequence shown here is derived from an EMBL/GenBank/DDBJ whole genome shotgun (WGS) entry which is preliminary data.</text>
</comment>
<dbReference type="Gene3D" id="3.40.30.10">
    <property type="entry name" value="Glutaredoxin"/>
    <property type="match status" value="1"/>
</dbReference>
<evidence type="ECO:0000313" key="3">
    <source>
        <dbReference type="Proteomes" id="UP001198402"/>
    </source>
</evidence>
<proteinExistence type="predicted"/>
<reference evidence="3" key="1">
    <citation type="submission" date="2023-07" db="EMBL/GenBank/DDBJ databases">
        <authorList>
            <person name="Yue Y."/>
        </authorList>
    </citation>
    <scope>NUCLEOTIDE SEQUENCE [LARGE SCALE GENOMIC DNA]</scope>
    <source>
        <strain evidence="3">2Y89</strain>
    </source>
</reference>
<dbReference type="PANTHER" id="PTHR42852">
    <property type="entry name" value="THIOL:DISULFIDE INTERCHANGE PROTEIN DSBE"/>
    <property type="match status" value="1"/>
</dbReference>
<dbReference type="SUPFAM" id="SSF52833">
    <property type="entry name" value="Thioredoxin-like"/>
    <property type="match status" value="1"/>
</dbReference>
<dbReference type="CDD" id="cd02966">
    <property type="entry name" value="TlpA_like_family"/>
    <property type="match status" value="1"/>
</dbReference>
<dbReference type="InterPro" id="IPR036249">
    <property type="entry name" value="Thioredoxin-like_sf"/>
</dbReference>
<dbReference type="RefSeq" id="WP_224478555.1">
    <property type="nucleotide sequence ID" value="NZ_JAIUJS010000004.1"/>
</dbReference>
<sequence>MSCFNRKHTSLVIICLLTATYAFGQIKVSEFLQDSKIASADNNKLYFVDFWATWCAPCITAKEHLGVLQKKFPDELYIISVSKENPLVVERFLNKKVTELAVAMDYNGETFKKHNVKILPDGVLYNARGEVLWQGGAPDLKDYMISNYLRKNKTTSSLDQFAELISVKEEIATEYIPKKEIEVSGLTEGKSELQIVDNGNYLKLNGSLSDIISYLARIYKNQIEVPSELNKNYQVYFKKPYSPNENLAFKFITELGLGVDRQFVEGEVMKFTVESPRFWDTDQINWGINNPKFLVGDSQIQGDNVSLRDVAYQLAYVLDMPVIVPEDTSISLTLHDWDIHYKFYQLMQSDLEDNFGIRAEKKKTTYPVYHILKKAP</sequence>
<gene>
    <name evidence="2" type="ORF">LBV24_10270</name>
</gene>
<dbReference type="InterPro" id="IPR000866">
    <property type="entry name" value="AhpC/TSA"/>
</dbReference>
<keyword evidence="3" id="KW-1185">Reference proteome</keyword>
<dbReference type="InterPro" id="IPR013766">
    <property type="entry name" value="Thioredoxin_domain"/>
</dbReference>
<dbReference type="PANTHER" id="PTHR42852:SF13">
    <property type="entry name" value="PROTEIN DIPZ"/>
    <property type="match status" value="1"/>
</dbReference>
<feature type="domain" description="Thioredoxin" evidence="1">
    <location>
        <begin position="8"/>
        <end position="154"/>
    </location>
</feature>
<protein>
    <submittedName>
        <fullName evidence="2">TlpA family protein disulfide reductase</fullName>
    </submittedName>
</protein>
<dbReference type="EMBL" id="JAIUJS010000004">
    <property type="protein sequence ID" value="MCA0153602.1"/>
    <property type="molecule type" value="Genomic_DNA"/>
</dbReference>
<dbReference type="PROSITE" id="PS51352">
    <property type="entry name" value="THIOREDOXIN_2"/>
    <property type="match status" value="1"/>
</dbReference>
<dbReference type="Pfam" id="PF00578">
    <property type="entry name" value="AhpC-TSA"/>
    <property type="match status" value="1"/>
</dbReference>
<dbReference type="InterPro" id="IPR050553">
    <property type="entry name" value="Thioredoxin_ResA/DsbE_sf"/>
</dbReference>
<evidence type="ECO:0000259" key="1">
    <source>
        <dbReference type="PROSITE" id="PS51352"/>
    </source>
</evidence>
<evidence type="ECO:0000313" key="2">
    <source>
        <dbReference type="EMBL" id="MCA0153602.1"/>
    </source>
</evidence>
<name>A0ABS7Y4N4_9FLAO</name>
<accession>A0ABS7Y4N4</accession>